<dbReference type="SUPFAM" id="SSF51126">
    <property type="entry name" value="Pectin lyase-like"/>
    <property type="match status" value="1"/>
</dbReference>
<organism evidence="12 13">
    <name type="scientific">Paenibacillus methanolicus</name>
    <dbReference type="NCBI Taxonomy" id="582686"/>
    <lineage>
        <taxon>Bacteria</taxon>
        <taxon>Bacillati</taxon>
        <taxon>Bacillota</taxon>
        <taxon>Bacilli</taxon>
        <taxon>Bacillales</taxon>
        <taxon>Paenibacillaceae</taxon>
        <taxon>Paenibacillus</taxon>
    </lineage>
</organism>
<sequence length="108" mass="11629">MDAREGIAKLGNGQLDDHRQGRAGVRWQRENVYCPLGDGGQGENQKSVFMLEDGAALKNVVLGAPAADGIHTYGDACLSNIVWTDIGEDALTMKATRTMPPIEWDNAS</sequence>
<dbReference type="PANTHER" id="PTHR33407">
    <property type="entry name" value="PECTATE LYASE F-RELATED"/>
    <property type="match status" value="1"/>
</dbReference>
<keyword evidence="6 10" id="KW-0964">Secreted</keyword>
<protein>
    <recommendedName>
        <fullName evidence="5 10">Pectate lyase</fullName>
        <ecNumber evidence="5 10">4.2.2.2</ecNumber>
    </recommendedName>
</protein>
<evidence type="ECO:0000256" key="3">
    <source>
        <dbReference type="ARBA" id="ARBA00004613"/>
    </source>
</evidence>
<accession>A0A5S5CDV4</accession>
<dbReference type="InterPro" id="IPR004898">
    <property type="entry name" value="Pectate_lyase_PlyH/PlyE-like"/>
</dbReference>
<keyword evidence="13" id="KW-1185">Reference proteome</keyword>
<evidence type="ECO:0000256" key="11">
    <source>
        <dbReference type="SAM" id="MobiDB-lite"/>
    </source>
</evidence>
<evidence type="ECO:0000256" key="2">
    <source>
        <dbReference type="ARBA" id="ARBA00001913"/>
    </source>
</evidence>
<comment type="function">
    <text evidence="10">Catalyzes the depolymerization of both polygalacturonate and pectins of methyl esterification degree from 22 to 89%, with an endo mode of action. In contrast to the majority of pectate lyases, displays high activity on highly methylated pectins.</text>
</comment>
<dbReference type="Gene3D" id="2.160.20.10">
    <property type="entry name" value="Single-stranded right-handed beta-helix, Pectin lyase-like"/>
    <property type="match status" value="1"/>
</dbReference>
<dbReference type="InterPro" id="IPR011050">
    <property type="entry name" value="Pectin_lyase_fold/virulence"/>
</dbReference>
<evidence type="ECO:0000313" key="13">
    <source>
        <dbReference type="Proteomes" id="UP000323257"/>
    </source>
</evidence>
<keyword evidence="7" id="KW-0732">Signal</keyword>
<evidence type="ECO:0000256" key="5">
    <source>
        <dbReference type="ARBA" id="ARBA00012272"/>
    </source>
</evidence>
<dbReference type="EC" id="4.2.2.2" evidence="5 10"/>
<comment type="cofactor">
    <cofactor evidence="2 10">
        <name>Ca(2+)</name>
        <dbReference type="ChEBI" id="CHEBI:29108"/>
    </cofactor>
</comment>
<dbReference type="Proteomes" id="UP000323257">
    <property type="component" value="Unassembled WGS sequence"/>
</dbReference>
<comment type="similarity">
    <text evidence="4 10">Belongs to the polysaccharide lyase 3 family.</text>
</comment>
<feature type="region of interest" description="Disordered" evidence="11">
    <location>
        <begin position="1"/>
        <end position="22"/>
    </location>
</feature>
<comment type="caution">
    <text evidence="12">The sequence shown here is derived from an EMBL/GenBank/DDBJ whole genome shotgun (WGS) entry which is preliminary data.</text>
</comment>
<proteinExistence type="inferred from homology"/>
<evidence type="ECO:0000256" key="1">
    <source>
        <dbReference type="ARBA" id="ARBA00000695"/>
    </source>
</evidence>
<dbReference type="Pfam" id="PF03211">
    <property type="entry name" value="Pectate_lyase"/>
    <property type="match status" value="1"/>
</dbReference>
<evidence type="ECO:0000256" key="10">
    <source>
        <dbReference type="RuleBase" id="RU367009"/>
    </source>
</evidence>
<comment type="subcellular location">
    <subcellularLocation>
        <location evidence="3 10">Secreted</location>
    </subcellularLocation>
</comment>
<reference evidence="12 13" key="1">
    <citation type="submission" date="2019-07" db="EMBL/GenBank/DDBJ databases">
        <title>Genomic Encyclopedia of Type Strains, Phase III (KMG-III): the genomes of soil and plant-associated and newly described type strains.</title>
        <authorList>
            <person name="Whitman W."/>
        </authorList>
    </citation>
    <scope>NUCLEOTIDE SEQUENCE [LARGE SCALE GENOMIC DNA]</scope>
    <source>
        <strain evidence="12 13">BL24</strain>
    </source>
</reference>
<evidence type="ECO:0000256" key="9">
    <source>
        <dbReference type="ARBA" id="ARBA00023239"/>
    </source>
</evidence>
<dbReference type="GO" id="GO:0030570">
    <property type="term" value="F:pectate lyase activity"/>
    <property type="evidence" value="ECO:0007669"/>
    <property type="project" value="UniProtKB-UniRule"/>
</dbReference>
<evidence type="ECO:0000256" key="8">
    <source>
        <dbReference type="ARBA" id="ARBA00022837"/>
    </source>
</evidence>
<dbReference type="PANTHER" id="PTHR33407:SF9">
    <property type="entry name" value="PECTATE LYASE F-RELATED"/>
    <property type="match status" value="1"/>
</dbReference>
<gene>
    <name evidence="12" type="ORF">BCM02_103192</name>
</gene>
<evidence type="ECO:0000256" key="7">
    <source>
        <dbReference type="ARBA" id="ARBA00022729"/>
    </source>
</evidence>
<name>A0A5S5CDV4_9BACL</name>
<dbReference type="GO" id="GO:0005576">
    <property type="term" value="C:extracellular region"/>
    <property type="evidence" value="ECO:0007669"/>
    <property type="project" value="UniProtKB-SubCell"/>
</dbReference>
<dbReference type="InterPro" id="IPR012334">
    <property type="entry name" value="Pectin_lyas_fold"/>
</dbReference>
<comment type="catalytic activity">
    <reaction evidence="1 10">
        <text>Eliminative cleavage of (1-&gt;4)-alpha-D-galacturonan to give oligosaccharides with 4-deoxy-alpha-D-galact-4-enuronosyl groups at their non-reducing ends.</text>
        <dbReference type="EC" id="4.2.2.2"/>
    </reaction>
</comment>
<dbReference type="EMBL" id="VNHS01000003">
    <property type="protein sequence ID" value="TYP76530.1"/>
    <property type="molecule type" value="Genomic_DNA"/>
</dbReference>
<keyword evidence="8 10" id="KW-0106">Calcium</keyword>
<evidence type="ECO:0000256" key="6">
    <source>
        <dbReference type="ARBA" id="ARBA00022525"/>
    </source>
</evidence>
<evidence type="ECO:0000256" key="4">
    <source>
        <dbReference type="ARBA" id="ARBA00006463"/>
    </source>
</evidence>
<evidence type="ECO:0000313" key="12">
    <source>
        <dbReference type="EMBL" id="TYP76530.1"/>
    </source>
</evidence>
<keyword evidence="9 10" id="KW-0456">Lyase</keyword>
<dbReference type="AlphaFoldDB" id="A0A5S5CDV4"/>